<evidence type="ECO:0000259" key="3">
    <source>
        <dbReference type="Pfam" id="PF07717"/>
    </source>
</evidence>
<name>A0A8S1ITA0_9CHLO</name>
<keyword evidence="6" id="KW-1185">Reference proteome</keyword>
<dbReference type="InterPro" id="IPR059023">
    <property type="entry name" value="RNA_hel_CTD"/>
</dbReference>
<keyword evidence="2" id="KW-0347">Helicase</keyword>
<reference evidence="5" key="1">
    <citation type="submission" date="2020-12" db="EMBL/GenBank/DDBJ databases">
        <authorList>
            <person name="Iha C."/>
        </authorList>
    </citation>
    <scope>NUCLEOTIDE SEQUENCE</scope>
</reference>
<organism evidence="5 6">
    <name type="scientific">Ostreobium quekettii</name>
    <dbReference type="NCBI Taxonomy" id="121088"/>
    <lineage>
        <taxon>Eukaryota</taxon>
        <taxon>Viridiplantae</taxon>
        <taxon>Chlorophyta</taxon>
        <taxon>core chlorophytes</taxon>
        <taxon>Ulvophyceae</taxon>
        <taxon>TCBD clade</taxon>
        <taxon>Bryopsidales</taxon>
        <taxon>Ostreobineae</taxon>
        <taxon>Ostreobiaceae</taxon>
        <taxon>Ostreobium</taxon>
    </lineage>
</organism>
<evidence type="ECO:0000313" key="6">
    <source>
        <dbReference type="Proteomes" id="UP000708148"/>
    </source>
</evidence>
<dbReference type="OrthoDB" id="5600252at2759"/>
<dbReference type="GO" id="GO:0004386">
    <property type="term" value="F:helicase activity"/>
    <property type="evidence" value="ECO:0007669"/>
    <property type="project" value="UniProtKB-KW"/>
</dbReference>
<dbReference type="AlphaFoldDB" id="A0A8S1ITA0"/>
<keyword evidence="2" id="KW-0547">Nucleotide-binding</keyword>
<dbReference type="EMBL" id="CAJHUC010000786">
    <property type="protein sequence ID" value="CAD7698206.1"/>
    <property type="molecule type" value="Genomic_DNA"/>
</dbReference>
<evidence type="ECO:0000256" key="1">
    <source>
        <dbReference type="ARBA" id="ARBA00022801"/>
    </source>
</evidence>
<keyword evidence="2" id="KW-0067">ATP-binding</keyword>
<gene>
    <name evidence="5" type="ORF">OSTQU699_LOCUS3567</name>
</gene>
<keyword evidence="1" id="KW-0378">Hydrolase</keyword>
<evidence type="ECO:0000256" key="2">
    <source>
        <dbReference type="ARBA" id="ARBA00022806"/>
    </source>
</evidence>
<dbReference type="Pfam" id="PF07717">
    <property type="entry name" value="OB_NTP_bind"/>
    <property type="match status" value="1"/>
</dbReference>
<dbReference type="Proteomes" id="UP000708148">
    <property type="component" value="Unassembled WGS sequence"/>
</dbReference>
<feature type="domain" description="RNA helicase C-terminal" evidence="4">
    <location>
        <begin position="80"/>
        <end position="128"/>
    </location>
</feature>
<proteinExistence type="predicted"/>
<comment type="caution">
    <text evidence="5">The sequence shown here is derived from an EMBL/GenBank/DDBJ whole genome shotgun (WGS) entry which is preliminary data.</text>
</comment>
<dbReference type="Pfam" id="PF26026">
    <property type="entry name" value="RNA_hel_CTD"/>
    <property type="match status" value="1"/>
</dbReference>
<evidence type="ECO:0000313" key="5">
    <source>
        <dbReference type="EMBL" id="CAD7698206.1"/>
    </source>
</evidence>
<accession>A0A8S1ITA0</accession>
<feature type="domain" description="DEAD-box helicase OB fold" evidence="3">
    <location>
        <begin position="17"/>
        <end position="71"/>
    </location>
</feature>
<evidence type="ECO:0000259" key="4">
    <source>
        <dbReference type="Pfam" id="PF26026"/>
    </source>
</evidence>
<dbReference type="InterPro" id="IPR011709">
    <property type="entry name" value="DEAD-box_helicase_OB_fold"/>
</dbReference>
<sequence>MQESPGLDTAPEWNDGRQMVSIHTSSVNHKLRAADLHFPQLVYLEKVKTQHVVLRECTVVSPLALLLFGGSLSVAHTDGLVAIDGWLSVAVPAPIAVMMKALRRVPGGLMEEKIARPGADFSEFDSELWVRLWDC</sequence>
<protein>
    <submittedName>
        <fullName evidence="5">Uncharacterized protein</fullName>
    </submittedName>
</protein>